<evidence type="ECO:0000259" key="4">
    <source>
        <dbReference type="PROSITE" id="PS50885"/>
    </source>
</evidence>
<keyword evidence="3" id="KW-0472">Membrane</keyword>
<dbReference type="GO" id="GO:0016020">
    <property type="term" value="C:membrane"/>
    <property type="evidence" value="ECO:0007669"/>
    <property type="project" value="InterPro"/>
</dbReference>
<protein>
    <recommendedName>
        <fullName evidence="4">HAMP domain-containing protein</fullName>
    </recommendedName>
</protein>
<keyword evidence="3" id="KW-1133">Transmembrane helix</keyword>
<feature type="compositionally biased region" description="Polar residues" evidence="2">
    <location>
        <begin position="1"/>
        <end position="15"/>
    </location>
</feature>
<feature type="coiled-coil region" evidence="1">
    <location>
        <begin position="225"/>
        <end position="252"/>
    </location>
</feature>
<feature type="region of interest" description="Disordered" evidence="2">
    <location>
        <begin position="1"/>
        <end position="24"/>
    </location>
</feature>
<evidence type="ECO:0000256" key="1">
    <source>
        <dbReference type="SAM" id="Coils"/>
    </source>
</evidence>
<dbReference type="Proteomes" id="UP000612362">
    <property type="component" value="Unassembled WGS sequence"/>
</dbReference>
<keyword evidence="1" id="KW-0175">Coiled coil</keyword>
<feature type="transmembrane region" description="Helical" evidence="3">
    <location>
        <begin position="162"/>
        <end position="182"/>
    </location>
</feature>
<dbReference type="GO" id="GO:0007165">
    <property type="term" value="P:signal transduction"/>
    <property type="evidence" value="ECO:0007669"/>
    <property type="project" value="InterPro"/>
</dbReference>
<evidence type="ECO:0000313" key="6">
    <source>
        <dbReference type="Proteomes" id="UP000612362"/>
    </source>
</evidence>
<organism evidence="5 6">
    <name type="scientific">Ktedonospora formicarum</name>
    <dbReference type="NCBI Taxonomy" id="2778364"/>
    <lineage>
        <taxon>Bacteria</taxon>
        <taxon>Bacillati</taxon>
        <taxon>Chloroflexota</taxon>
        <taxon>Ktedonobacteria</taxon>
        <taxon>Ktedonobacterales</taxon>
        <taxon>Ktedonobacteraceae</taxon>
        <taxon>Ktedonospora</taxon>
    </lineage>
</organism>
<accession>A0A8J3I8E6</accession>
<dbReference type="PROSITE" id="PS50885">
    <property type="entry name" value="HAMP"/>
    <property type="match status" value="1"/>
</dbReference>
<feature type="transmembrane region" description="Helical" evidence="3">
    <location>
        <begin position="194"/>
        <end position="216"/>
    </location>
</feature>
<proteinExistence type="predicted"/>
<feature type="domain" description="HAMP" evidence="4">
    <location>
        <begin position="259"/>
        <end position="296"/>
    </location>
</feature>
<feature type="transmembrane region" description="Helical" evidence="3">
    <location>
        <begin position="140"/>
        <end position="157"/>
    </location>
</feature>
<dbReference type="EMBL" id="BNJF01000002">
    <property type="protein sequence ID" value="GHO46584.1"/>
    <property type="molecule type" value="Genomic_DNA"/>
</dbReference>
<evidence type="ECO:0000256" key="2">
    <source>
        <dbReference type="SAM" id="MobiDB-lite"/>
    </source>
</evidence>
<evidence type="ECO:0000256" key="3">
    <source>
        <dbReference type="SAM" id="Phobius"/>
    </source>
</evidence>
<feature type="region of interest" description="Disordered" evidence="2">
    <location>
        <begin position="348"/>
        <end position="387"/>
    </location>
</feature>
<dbReference type="RefSeq" id="WP_220195954.1">
    <property type="nucleotide sequence ID" value="NZ_BNJF01000002.1"/>
</dbReference>
<dbReference type="InterPro" id="IPR003660">
    <property type="entry name" value="HAMP_dom"/>
</dbReference>
<sequence>MSITTKSSSARNRWSPSDLMEPQKRQGNGLIQRWNELTAIPESRSNADFAQRETARKSQMSSNILFFFTIMVVFLLPACYFAPYPSYFWLDLGLAISCVIALILNRQGQTLAAGILVNVAGFIALTVALFSTVPFDETTLQGYDMYVIVELLAVSLLPTRSVFIVFVASVGCILGTLLYMPHTVVLQNDLHERFLIIVARPIGTLLLVAGVAYILATTMTNAIKRAGQAEMIATLEHELADQKQELEEGIQQILSTHVAVANGNLSARAPLNKDNMLWQIARALNVLLVRLQRASQAEKELQMVEQAIGHYVGTIQQAEAHHQAPNLTLGHTKLDPLIAALQGQTINRAQLPPPPLPSQRSSQDGGGTRPFPGLNSSNPLYKATPRR</sequence>
<reference evidence="5" key="1">
    <citation type="submission" date="2020-10" db="EMBL/GenBank/DDBJ databases">
        <title>Taxonomic study of unclassified bacteria belonging to the class Ktedonobacteria.</title>
        <authorList>
            <person name="Yabe S."/>
            <person name="Wang C.M."/>
            <person name="Zheng Y."/>
            <person name="Sakai Y."/>
            <person name="Cavaletti L."/>
            <person name="Monciardini P."/>
            <person name="Donadio S."/>
        </authorList>
    </citation>
    <scope>NUCLEOTIDE SEQUENCE</scope>
    <source>
        <strain evidence="5">SOSP1-1</strain>
    </source>
</reference>
<keyword evidence="6" id="KW-1185">Reference proteome</keyword>
<feature type="transmembrane region" description="Helical" evidence="3">
    <location>
        <begin position="64"/>
        <end position="81"/>
    </location>
</feature>
<dbReference type="AlphaFoldDB" id="A0A8J3I8E6"/>
<gene>
    <name evidence="5" type="ORF">KSX_47470</name>
</gene>
<evidence type="ECO:0000313" key="5">
    <source>
        <dbReference type="EMBL" id="GHO46584.1"/>
    </source>
</evidence>
<keyword evidence="3" id="KW-0812">Transmembrane</keyword>
<feature type="transmembrane region" description="Helical" evidence="3">
    <location>
        <begin position="111"/>
        <end position="134"/>
    </location>
</feature>
<name>A0A8J3I8E6_9CHLR</name>
<comment type="caution">
    <text evidence="5">The sequence shown here is derived from an EMBL/GenBank/DDBJ whole genome shotgun (WGS) entry which is preliminary data.</text>
</comment>
<feature type="transmembrane region" description="Helical" evidence="3">
    <location>
        <begin position="87"/>
        <end position="104"/>
    </location>
</feature>